<evidence type="ECO:0000313" key="5">
    <source>
        <dbReference type="EMBL" id="TPX74484.1"/>
    </source>
</evidence>
<dbReference type="Proteomes" id="UP000320333">
    <property type="component" value="Unassembled WGS sequence"/>
</dbReference>
<feature type="domain" description="N-terminal Ras-GEF" evidence="4">
    <location>
        <begin position="1"/>
        <end position="101"/>
    </location>
</feature>
<evidence type="ECO:0008006" key="7">
    <source>
        <dbReference type="Google" id="ProtNLM"/>
    </source>
</evidence>
<gene>
    <name evidence="5" type="ORF">CcCBS67573_g04239</name>
</gene>
<organism evidence="5 6">
    <name type="scientific">Chytriomyces confervae</name>
    <dbReference type="NCBI Taxonomy" id="246404"/>
    <lineage>
        <taxon>Eukaryota</taxon>
        <taxon>Fungi</taxon>
        <taxon>Fungi incertae sedis</taxon>
        <taxon>Chytridiomycota</taxon>
        <taxon>Chytridiomycota incertae sedis</taxon>
        <taxon>Chytridiomycetes</taxon>
        <taxon>Chytridiales</taxon>
        <taxon>Chytriomycetaceae</taxon>
        <taxon>Chytriomyces</taxon>
    </lineage>
</organism>
<dbReference type="Gene3D" id="1.10.840.10">
    <property type="entry name" value="Ras guanine-nucleotide exchange factors catalytic domain"/>
    <property type="match status" value="1"/>
</dbReference>
<dbReference type="InterPro" id="IPR023578">
    <property type="entry name" value="Ras_GEF_dom_sf"/>
</dbReference>
<dbReference type="AlphaFoldDB" id="A0A507FE26"/>
<dbReference type="OrthoDB" id="546434at2759"/>
<dbReference type="InterPro" id="IPR001895">
    <property type="entry name" value="RASGEF_cat_dom"/>
</dbReference>
<protein>
    <recommendedName>
        <fullName evidence="7">Ras-GEF domain-containing protein</fullName>
    </recommendedName>
</protein>
<comment type="caution">
    <text evidence="5">The sequence shown here is derived from an EMBL/GenBank/DDBJ whole genome shotgun (WGS) entry which is preliminary data.</text>
</comment>
<keyword evidence="1 2" id="KW-0344">Guanine-nucleotide releasing factor</keyword>
<evidence type="ECO:0000259" key="4">
    <source>
        <dbReference type="PROSITE" id="PS50212"/>
    </source>
</evidence>
<dbReference type="InterPro" id="IPR036964">
    <property type="entry name" value="RASGEF_cat_dom_sf"/>
</dbReference>
<dbReference type="SMART" id="SM00147">
    <property type="entry name" value="RasGEF"/>
    <property type="match status" value="1"/>
</dbReference>
<evidence type="ECO:0000256" key="2">
    <source>
        <dbReference type="PROSITE-ProRule" id="PRU00168"/>
    </source>
</evidence>
<accession>A0A507FE26</accession>
<name>A0A507FE26_9FUNG</name>
<evidence type="ECO:0000256" key="1">
    <source>
        <dbReference type="ARBA" id="ARBA00022658"/>
    </source>
</evidence>
<dbReference type="Gene3D" id="1.20.870.10">
    <property type="entry name" value="Son of sevenless (SoS) protein Chain: S domain 1"/>
    <property type="match status" value="1"/>
</dbReference>
<dbReference type="InterPro" id="IPR000651">
    <property type="entry name" value="Ras-like_Gua-exchang_fac_N"/>
</dbReference>
<dbReference type="PROSITE" id="PS50009">
    <property type="entry name" value="RASGEF_CAT"/>
    <property type="match status" value="1"/>
</dbReference>
<dbReference type="GO" id="GO:0005886">
    <property type="term" value="C:plasma membrane"/>
    <property type="evidence" value="ECO:0007669"/>
    <property type="project" value="TreeGrafter"/>
</dbReference>
<dbReference type="PANTHER" id="PTHR23113">
    <property type="entry name" value="GUANINE NUCLEOTIDE EXCHANGE FACTOR"/>
    <property type="match status" value="1"/>
</dbReference>
<dbReference type="PROSITE" id="PS50212">
    <property type="entry name" value="RASGEF_NTER"/>
    <property type="match status" value="1"/>
</dbReference>
<reference evidence="5 6" key="1">
    <citation type="journal article" date="2019" name="Sci. Rep.">
        <title>Comparative genomics of chytrid fungi reveal insights into the obligate biotrophic and pathogenic lifestyle of Synchytrium endobioticum.</title>
        <authorList>
            <person name="van de Vossenberg B.T.L.H."/>
            <person name="Warris S."/>
            <person name="Nguyen H.D.T."/>
            <person name="van Gent-Pelzer M.P.E."/>
            <person name="Joly D.L."/>
            <person name="van de Geest H.C."/>
            <person name="Bonants P.J.M."/>
            <person name="Smith D.S."/>
            <person name="Levesque C.A."/>
            <person name="van der Lee T.A.J."/>
        </authorList>
    </citation>
    <scope>NUCLEOTIDE SEQUENCE [LARGE SCALE GENOMIC DNA]</scope>
    <source>
        <strain evidence="5 6">CBS 675.73</strain>
    </source>
</reference>
<dbReference type="EMBL" id="QEAP01000123">
    <property type="protein sequence ID" value="TPX74484.1"/>
    <property type="molecule type" value="Genomic_DNA"/>
</dbReference>
<keyword evidence="6" id="KW-1185">Reference proteome</keyword>
<dbReference type="SUPFAM" id="SSF48366">
    <property type="entry name" value="Ras GEF"/>
    <property type="match status" value="1"/>
</dbReference>
<dbReference type="CDD" id="cd00155">
    <property type="entry name" value="RasGEF"/>
    <property type="match status" value="1"/>
</dbReference>
<dbReference type="Pfam" id="PF00617">
    <property type="entry name" value="RasGEF"/>
    <property type="match status" value="1"/>
</dbReference>
<feature type="domain" description="Ras-GEF" evidence="3">
    <location>
        <begin position="147"/>
        <end position="381"/>
    </location>
</feature>
<dbReference type="GO" id="GO:0007265">
    <property type="term" value="P:Ras protein signal transduction"/>
    <property type="evidence" value="ECO:0007669"/>
    <property type="project" value="TreeGrafter"/>
</dbReference>
<dbReference type="GO" id="GO:0005085">
    <property type="term" value="F:guanyl-nucleotide exchange factor activity"/>
    <property type="evidence" value="ECO:0007669"/>
    <property type="project" value="UniProtKB-KW"/>
</dbReference>
<proteinExistence type="predicted"/>
<dbReference type="STRING" id="246404.A0A507FE26"/>
<dbReference type="InterPro" id="IPR008937">
    <property type="entry name" value="Ras-like_GEF"/>
</dbReference>
<evidence type="ECO:0000259" key="3">
    <source>
        <dbReference type="PROSITE" id="PS50009"/>
    </source>
</evidence>
<sequence length="391" mass="44338">MFSAAVLAMRSKYSTPQRFLDALLDLYDEFDAGDTAQVVHPVQLRVCSLLSIWLMSSFDSDFKNNPTMLFSLQLLLEECSKKSPLLDSFCDRIRALGSNRDSYISNQFQRRPISPSSRIANRSSTSSLSDPIRSKSKTWCERFLMIETKEIVEQLNCLESDIFCAIKTEDLLLHVNVAKRKNASIGDTSTVDNSIGHFNFISAWVVTRILMGKKPKARAKMITKFVEIAMELWHQHNFNTLMAVISGLRSTPIDRLKQTTLLFPDSVKEDLEKLEQLMSSERQFARYRAALHEADLPCIPYLGVTCKDLIYIEEGVQDYLPDGSVNFSKLLMMGDIILTVQQLQSKPHNDPRDEEILSFILESTVLSEEQAFDLSLQLEPRQAQPSSSASS</sequence>
<evidence type="ECO:0000313" key="6">
    <source>
        <dbReference type="Proteomes" id="UP000320333"/>
    </source>
</evidence>
<dbReference type="PANTHER" id="PTHR23113:SF348">
    <property type="entry name" value="GUANYL-NUCLEOTIDE EXCHANGE FACTOR RASGEF, PUTATIVE (AFU_ORTHOLOGUE AFUA_1G04700)-RELATED"/>
    <property type="match status" value="1"/>
</dbReference>